<sequence length="76" mass="8628">MNKKRTDLGPEELNKDYFQGLGTTRASVGMLGLVWSGIFVLGIALSHVYYFIKDQLKLNPFSNLIFLFFVCTFSLC</sequence>
<reference evidence="2 3" key="1">
    <citation type="submission" date="2018-12" db="EMBL/GenBank/DDBJ databases">
        <authorList>
            <consortium name="Pathogen Informatics"/>
        </authorList>
    </citation>
    <scope>NUCLEOTIDE SEQUENCE [LARGE SCALE GENOMIC DNA]</scope>
    <source>
        <strain evidence="3">NCTC 10904</strain>
    </source>
</reference>
<name>A0AAJ5NJB6_STRSA</name>
<evidence type="ECO:0000313" key="2">
    <source>
        <dbReference type="EMBL" id="VDY72227.1"/>
    </source>
</evidence>
<feature type="transmembrane region" description="Helical" evidence="1">
    <location>
        <begin position="28"/>
        <end position="52"/>
    </location>
</feature>
<dbReference type="AlphaFoldDB" id="A0AAJ5NJB6"/>
<dbReference type="EMBL" id="LR134002">
    <property type="protein sequence ID" value="VDY72227.1"/>
    <property type="molecule type" value="Genomic_DNA"/>
</dbReference>
<keyword evidence="1" id="KW-0472">Membrane</keyword>
<feature type="transmembrane region" description="Helical" evidence="1">
    <location>
        <begin position="58"/>
        <end position="75"/>
    </location>
</feature>
<gene>
    <name evidence="2" type="ORF">NCTC10904_01529</name>
</gene>
<keyword evidence="1" id="KW-0812">Transmembrane</keyword>
<evidence type="ECO:0000256" key="1">
    <source>
        <dbReference type="SAM" id="Phobius"/>
    </source>
</evidence>
<evidence type="ECO:0000313" key="3">
    <source>
        <dbReference type="Proteomes" id="UP000266918"/>
    </source>
</evidence>
<proteinExistence type="predicted"/>
<organism evidence="2 3">
    <name type="scientific">Streptococcus sanguinis</name>
    <dbReference type="NCBI Taxonomy" id="1305"/>
    <lineage>
        <taxon>Bacteria</taxon>
        <taxon>Bacillati</taxon>
        <taxon>Bacillota</taxon>
        <taxon>Bacilli</taxon>
        <taxon>Lactobacillales</taxon>
        <taxon>Streptococcaceae</taxon>
        <taxon>Streptococcus</taxon>
    </lineage>
</organism>
<accession>A0AAJ5NJB6</accession>
<protein>
    <submittedName>
        <fullName evidence="2">Uncharacterized protein</fullName>
    </submittedName>
</protein>
<keyword evidence="1" id="KW-1133">Transmembrane helix</keyword>
<dbReference type="Proteomes" id="UP000266918">
    <property type="component" value="Chromosome"/>
</dbReference>